<dbReference type="Pfam" id="PF00062">
    <property type="entry name" value="Lys"/>
    <property type="match status" value="1"/>
</dbReference>
<dbReference type="InterPro" id="IPR001916">
    <property type="entry name" value="Glyco_hydro_22"/>
</dbReference>
<feature type="signal peptide" evidence="6">
    <location>
        <begin position="1"/>
        <end position="19"/>
    </location>
</feature>
<organism evidence="7 8">
    <name type="scientific">Megaselia scalaris</name>
    <name type="common">Humpbacked fly</name>
    <name type="synonym">Phora scalaris</name>
    <dbReference type="NCBI Taxonomy" id="36166"/>
    <lineage>
        <taxon>Eukaryota</taxon>
        <taxon>Metazoa</taxon>
        <taxon>Ecdysozoa</taxon>
        <taxon>Arthropoda</taxon>
        <taxon>Hexapoda</taxon>
        <taxon>Insecta</taxon>
        <taxon>Pterygota</taxon>
        <taxon>Neoptera</taxon>
        <taxon>Endopterygota</taxon>
        <taxon>Diptera</taxon>
        <taxon>Brachycera</taxon>
        <taxon>Muscomorpha</taxon>
        <taxon>Platypezoidea</taxon>
        <taxon>Phoridae</taxon>
        <taxon>Megaseliini</taxon>
        <taxon>Megaselia</taxon>
    </lineage>
</organism>
<evidence type="ECO:0000256" key="1">
    <source>
        <dbReference type="ARBA" id="ARBA00000632"/>
    </source>
</evidence>
<feature type="chain" id="PRO_5004576822" description="lysozyme" evidence="6">
    <location>
        <begin position="20"/>
        <end position="129"/>
    </location>
</feature>
<evidence type="ECO:0000256" key="4">
    <source>
        <dbReference type="ARBA" id="ARBA00023157"/>
    </source>
</evidence>
<accession>T1GCL1</accession>
<dbReference type="InterPro" id="IPR023346">
    <property type="entry name" value="Lysozyme-like_dom_sf"/>
</dbReference>
<keyword evidence="3" id="KW-0081">Bacteriolytic enzyme</keyword>
<evidence type="ECO:0000256" key="5">
    <source>
        <dbReference type="ARBA" id="ARBA00023295"/>
    </source>
</evidence>
<evidence type="ECO:0000256" key="6">
    <source>
        <dbReference type="SAM" id="SignalP"/>
    </source>
</evidence>
<reference evidence="7" key="2">
    <citation type="submission" date="2015-06" db="UniProtKB">
        <authorList>
            <consortium name="EnsemblMetazoa"/>
        </authorList>
    </citation>
    <scope>IDENTIFICATION</scope>
</reference>
<proteinExistence type="predicted"/>
<dbReference type="GO" id="GO:0031640">
    <property type="term" value="P:killing of cells of another organism"/>
    <property type="evidence" value="ECO:0007669"/>
    <property type="project" value="UniProtKB-KW"/>
</dbReference>
<dbReference type="HOGENOM" id="CLU_111620_2_1_1"/>
<dbReference type="CDD" id="cd16899">
    <property type="entry name" value="LYZ_C_invert"/>
    <property type="match status" value="1"/>
</dbReference>
<dbReference type="GO" id="GO:0042742">
    <property type="term" value="P:defense response to bacterium"/>
    <property type="evidence" value="ECO:0007669"/>
    <property type="project" value="UniProtKB-KW"/>
</dbReference>
<dbReference type="STRING" id="36166.T1GCL1"/>
<sequence>MKTSFVLLLISLGVLSVQGKIYSKCELARTLSQNGIPRSELPDWDYGIFQINDHWWCKPSNGRFSYNECGLQCERDLLSDDITKAITCAKKIKGRQGFKAWYGWQKKCQGKSLPSFEVGIFNEKEISHI</sequence>
<dbReference type="SUPFAM" id="SSF53955">
    <property type="entry name" value="Lysozyme-like"/>
    <property type="match status" value="1"/>
</dbReference>
<keyword evidence="3" id="KW-0929">Antimicrobial</keyword>
<keyword evidence="5" id="KW-0378">Hydrolase</keyword>
<reference evidence="8" key="1">
    <citation type="submission" date="2013-02" db="EMBL/GenBank/DDBJ databases">
        <authorList>
            <person name="Hughes D."/>
        </authorList>
    </citation>
    <scope>NUCLEOTIDE SEQUENCE</scope>
    <source>
        <strain>Durham</strain>
        <strain evidence="8">NC isolate 2 -- Noor lab</strain>
    </source>
</reference>
<evidence type="ECO:0000256" key="2">
    <source>
        <dbReference type="ARBA" id="ARBA00012732"/>
    </source>
</evidence>
<dbReference type="EMBL" id="CAQQ02180735">
    <property type="status" value="NOT_ANNOTATED_CDS"/>
    <property type="molecule type" value="Genomic_DNA"/>
</dbReference>
<dbReference type="PROSITE" id="PS51348">
    <property type="entry name" value="GLYCOSYL_HYDROL_F22_2"/>
    <property type="match status" value="1"/>
</dbReference>
<dbReference type="EMBL" id="CAQQ02180736">
    <property type="status" value="NOT_ANNOTATED_CDS"/>
    <property type="molecule type" value="Genomic_DNA"/>
</dbReference>
<protein>
    <recommendedName>
        <fullName evidence="2">lysozyme</fullName>
        <ecNumber evidence="2">3.2.1.17</ecNumber>
    </recommendedName>
</protein>
<dbReference type="GO" id="GO:0003796">
    <property type="term" value="F:lysozyme activity"/>
    <property type="evidence" value="ECO:0007669"/>
    <property type="project" value="UniProtKB-EC"/>
</dbReference>
<keyword evidence="6" id="KW-0732">Signal</keyword>
<dbReference type="AlphaFoldDB" id="T1GCL1"/>
<evidence type="ECO:0000313" key="7">
    <source>
        <dbReference type="EnsemblMetazoa" id="MESCA001026-PA"/>
    </source>
</evidence>
<dbReference type="EnsemblMetazoa" id="MESCA001026-RA">
    <property type="protein sequence ID" value="MESCA001026-PA"/>
    <property type="gene ID" value="MESCA001026"/>
</dbReference>
<evidence type="ECO:0000313" key="8">
    <source>
        <dbReference type="Proteomes" id="UP000015102"/>
    </source>
</evidence>
<dbReference type="Proteomes" id="UP000015102">
    <property type="component" value="Unassembled WGS sequence"/>
</dbReference>
<dbReference type="PANTHER" id="PTHR11407">
    <property type="entry name" value="LYSOZYME C"/>
    <property type="match status" value="1"/>
</dbReference>
<dbReference type="SMART" id="SM00263">
    <property type="entry name" value="LYZ1"/>
    <property type="match status" value="1"/>
</dbReference>
<keyword evidence="5" id="KW-0326">Glycosidase</keyword>
<keyword evidence="8" id="KW-1185">Reference proteome</keyword>
<dbReference type="EC" id="3.2.1.17" evidence="2"/>
<name>T1GCL1_MEGSC</name>
<evidence type="ECO:0000256" key="3">
    <source>
        <dbReference type="ARBA" id="ARBA00022638"/>
    </source>
</evidence>
<dbReference type="PANTHER" id="PTHR11407:SF63">
    <property type="entry name" value="LYSOZYME C"/>
    <property type="match status" value="1"/>
</dbReference>
<dbReference type="OMA" id="VYERCEF"/>
<comment type="catalytic activity">
    <reaction evidence="1">
        <text>Hydrolysis of (1-&gt;4)-beta-linkages between N-acetylmuramic acid and N-acetyl-D-glucosamine residues in a peptidoglycan and between N-acetyl-D-glucosamine residues in chitodextrins.</text>
        <dbReference type="EC" id="3.2.1.17"/>
    </reaction>
</comment>
<dbReference type="Gene3D" id="1.10.530.10">
    <property type="match status" value="1"/>
</dbReference>
<keyword evidence="4" id="KW-1015">Disulfide bond</keyword>